<keyword evidence="4" id="KW-1185">Reference proteome</keyword>
<feature type="region of interest" description="Disordered" evidence="1">
    <location>
        <begin position="625"/>
        <end position="657"/>
    </location>
</feature>
<feature type="region of interest" description="Disordered" evidence="1">
    <location>
        <begin position="1"/>
        <end position="22"/>
    </location>
</feature>
<feature type="compositionally biased region" description="Polar residues" evidence="1">
    <location>
        <begin position="1048"/>
        <end position="1057"/>
    </location>
</feature>
<evidence type="ECO:0000256" key="1">
    <source>
        <dbReference type="SAM" id="MobiDB-lite"/>
    </source>
</evidence>
<feature type="compositionally biased region" description="Basic and acidic residues" evidence="1">
    <location>
        <begin position="1002"/>
        <end position="1020"/>
    </location>
</feature>
<feature type="compositionally biased region" description="Basic residues" evidence="1">
    <location>
        <begin position="770"/>
        <end position="779"/>
    </location>
</feature>
<gene>
    <name evidence="3" type="ORF">Goari_001537</name>
</gene>
<dbReference type="Proteomes" id="UP000593577">
    <property type="component" value="Unassembled WGS sequence"/>
</dbReference>
<dbReference type="PANTHER" id="PTHR33414:SF1">
    <property type="entry name" value="PROTEIN PLASTID MOVEMENT IMPAIRED 1-RELATED 1"/>
    <property type="match status" value="1"/>
</dbReference>
<accession>A0A7J8YK48</accession>
<organism evidence="3 4">
    <name type="scientific">Gossypium aridum</name>
    <name type="common">American cotton</name>
    <name type="synonym">Erioxylum aridum</name>
    <dbReference type="NCBI Taxonomy" id="34290"/>
    <lineage>
        <taxon>Eukaryota</taxon>
        <taxon>Viridiplantae</taxon>
        <taxon>Streptophyta</taxon>
        <taxon>Embryophyta</taxon>
        <taxon>Tracheophyta</taxon>
        <taxon>Spermatophyta</taxon>
        <taxon>Magnoliopsida</taxon>
        <taxon>eudicotyledons</taxon>
        <taxon>Gunneridae</taxon>
        <taxon>Pentapetalae</taxon>
        <taxon>rosids</taxon>
        <taxon>malvids</taxon>
        <taxon>Malvales</taxon>
        <taxon>Malvaceae</taxon>
        <taxon>Malvoideae</taxon>
        <taxon>Gossypium</taxon>
    </lineage>
</organism>
<name>A0A7J8YK48_GOSAI</name>
<feature type="domain" description="C2 NT-type" evidence="2">
    <location>
        <begin position="89"/>
        <end position="235"/>
    </location>
</feature>
<comment type="caution">
    <text evidence="3">The sequence shown here is derived from an EMBL/GenBank/DDBJ whole genome shotgun (WGS) entry which is preliminary data.</text>
</comment>
<proteinExistence type="predicted"/>
<dbReference type="Pfam" id="PF10358">
    <property type="entry name" value="NT-C2"/>
    <property type="match status" value="1"/>
</dbReference>
<reference evidence="3 4" key="1">
    <citation type="journal article" date="2019" name="Genome Biol. Evol.">
        <title>Insights into the evolution of the New World diploid cottons (Gossypium, subgenus Houzingenia) based on genome sequencing.</title>
        <authorList>
            <person name="Grover C.E."/>
            <person name="Arick M.A. 2nd"/>
            <person name="Thrash A."/>
            <person name="Conover J.L."/>
            <person name="Sanders W.S."/>
            <person name="Peterson D.G."/>
            <person name="Frelichowski J.E."/>
            <person name="Scheffler J.A."/>
            <person name="Scheffler B.E."/>
            <person name="Wendel J.F."/>
        </authorList>
    </citation>
    <scope>NUCLEOTIDE SEQUENCE [LARGE SCALE GENOMIC DNA]</scope>
    <source>
        <strain evidence="3">185</strain>
        <tissue evidence="3">Leaf</tissue>
    </source>
</reference>
<sequence length="1070" mass="117309">MMLSKAEARKKNGGNSSHGKLLNEIETMSKALYLDKNRSSNSFSAFNSRSKPTRKTNLPEPKSTVKNSNEDPLLKEKKSVWNWKPLKVFSNVRNRRFNCCFSLEVHSIECLPVSFNDLSLFVHWKRRDGDLKTRPSKVFNGTAEFGEKLTYTCSIYGVRSGLSAKYEAKHCMLFASVLGTPDFDLGKHRVDLTRLLPLTLEELEEEKSTGKWTTSFKLSGKAKGATMNVSFGYMVVGDNSVLLKSNQHSAELSHIKQNNQSTGKAVAGFDHVDLDTTRCVEILPSLVNTRPFGSSPVVEEIKDLHEVLSVPKPQLDVKNTVDQKLDEEKPNASAASKPEPDLLNEHFEPIRPLTSLASESINEYIEKETEDNDFSVDEKGIGLSSEEQARSEAVTFVATLSTIENPEVVEINPGMGENFEGCSQLHPSNQGDMLVVQDRSSEEDEQCSNESLMRELDLALDGITNLGEALASSPGLEDPEDYMDNKGDYKAESLGLDEATESIATDFLNMLGIDHSLLGLSSESEPESPRERLLRQFEKDTLASGCSLFDFDMAHEEELESGFDTSTASGWGSLTESFDLSSFIQDAEQEYQKETGGRNKTRAKVLEDLETEALMREWGLNEKAFQQSPSGSSGGFGSPVDLPPEDPLELPPLGDGLGPFLQTKNGGFLRSMNPSLFQDAKSGGNLIMQVSNPVVVPAEMGSGIMDILQQLASVGIEKLSMQANKLMPLEDITGKTMEQVAWEAAPALEGPQRQCSLRHDFEVGEDMSSRQKKVKRRSPRPSCSDINSTSVNEMGSDYVALEDLAPLAMDKIEALSMEGLRIQSGMSDEDAPSNISAQSIGEISALQGKGFGISGSLGLDGTAGLQLLDIKDSGDNVDGLMGLSLTLDEWMRLDSGDIDDEDQISERTSKILAAHHATSLDSILRGSKGEKKRGKKCGLLGNNFTVALMVQLRDPMRNYEPVGAPMLALIQVERVFVPSKPKIYATVSALSNDNQDDDDSEAATKEKVKPEEMKEEKASQEEGIPQYRITDVHVAGLKTEPGKKKLWGSTTQQQSGSRWLLANGMGKSNK</sequence>
<evidence type="ECO:0000313" key="4">
    <source>
        <dbReference type="Proteomes" id="UP000593577"/>
    </source>
</evidence>
<dbReference type="PROSITE" id="PS51840">
    <property type="entry name" value="C2_NT"/>
    <property type="match status" value="1"/>
</dbReference>
<feature type="compositionally biased region" description="Low complexity" evidence="1">
    <location>
        <begin position="40"/>
        <end position="50"/>
    </location>
</feature>
<feature type="compositionally biased region" description="Basic and acidic residues" evidence="1">
    <location>
        <begin position="1"/>
        <end position="10"/>
    </location>
</feature>
<feature type="compositionally biased region" description="Basic and acidic residues" evidence="1">
    <location>
        <begin position="321"/>
        <end position="330"/>
    </location>
</feature>
<dbReference type="InterPro" id="IPR019448">
    <property type="entry name" value="NT-C2"/>
</dbReference>
<protein>
    <recommendedName>
        <fullName evidence="2">C2 NT-type domain-containing protein</fullName>
    </recommendedName>
</protein>
<feature type="region of interest" description="Disordered" evidence="1">
    <location>
        <begin position="321"/>
        <end position="343"/>
    </location>
</feature>
<dbReference type="InterPro" id="IPR048972">
    <property type="entry name" value="PMI1_PMIR1-2_C"/>
</dbReference>
<dbReference type="Pfam" id="PF21745">
    <property type="entry name" value="PMI1_PMIR1-2_C"/>
    <property type="match status" value="1"/>
</dbReference>
<dbReference type="EMBL" id="JABFAA010000013">
    <property type="protein sequence ID" value="MBA0699945.1"/>
    <property type="molecule type" value="Genomic_DNA"/>
</dbReference>
<dbReference type="InterPro" id="IPR039614">
    <property type="entry name" value="PMI1-like"/>
</dbReference>
<feature type="region of interest" description="Disordered" evidence="1">
    <location>
        <begin position="40"/>
        <end position="71"/>
    </location>
</feature>
<evidence type="ECO:0000313" key="3">
    <source>
        <dbReference type="EMBL" id="MBA0699945.1"/>
    </source>
</evidence>
<evidence type="ECO:0000259" key="2">
    <source>
        <dbReference type="PROSITE" id="PS51840"/>
    </source>
</evidence>
<feature type="region of interest" description="Disordered" evidence="1">
    <location>
        <begin position="988"/>
        <end position="1070"/>
    </location>
</feature>
<feature type="non-terminal residue" evidence="3">
    <location>
        <position position="1"/>
    </location>
</feature>
<dbReference type="AlphaFoldDB" id="A0A7J8YK48"/>
<feature type="region of interest" description="Disordered" evidence="1">
    <location>
        <begin position="764"/>
        <end position="789"/>
    </location>
</feature>
<dbReference type="PANTHER" id="PTHR33414">
    <property type="entry name" value="PROTEIN PLASTID MOVEMENT IMPAIRED 1-RELATED 1"/>
    <property type="match status" value="1"/>
</dbReference>